<dbReference type="EMBL" id="NEVP01000006">
    <property type="protein sequence ID" value="OZI52265.1"/>
    <property type="molecule type" value="Genomic_DNA"/>
</dbReference>
<evidence type="ECO:0000313" key="2">
    <source>
        <dbReference type="Proteomes" id="UP000216913"/>
    </source>
</evidence>
<reference evidence="1 2" key="1">
    <citation type="submission" date="2017-05" db="EMBL/GenBank/DDBJ databases">
        <title>Complete and WGS of Bordetella genogroups.</title>
        <authorList>
            <person name="Spilker T."/>
            <person name="LiPuma J."/>
        </authorList>
    </citation>
    <scope>NUCLEOTIDE SEQUENCE [LARGE SCALE GENOMIC DNA]</scope>
    <source>
        <strain evidence="1 2">AU10456</strain>
    </source>
</reference>
<organism evidence="1 2">
    <name type="scientific">Bordetella genomosp. 5</name>
    <dbReference type="NCBI Taxonomy" id="1395608"/>
    <lineage>
        <taxon>Bacteria</taxon>
        <taxon>Pseudomonadati</taxon>
        <taxon>Pseudomonadota</taxon>
        <taxon>Betaproteobacteria</taxon>
        <taxon>Burkholderiales</taxon>
        <taxon>Alcaligenaceae</taxon>
        <taxon>Bordetella</taxon>
    </lineage>
</organism>
<gene>
    <name evidence="1" type="ORF">CAL25_11235</name>
</gene>
<evidence type="ECO:0000313" key="1">
    <source>
        <dbReference type="EMBL" id="OZI52265.1"/>
    </source>
</evidence>
<sequence length="100" mass="11178">MNMLTGTRNKTYNDVNAVWVGSTEEQLVSKWGPPKKSYTLESGAKIISYEDIWGPISAYHVCSEKFMIEKGMVTKWGISNCPDRISGKVPKDTPIPQPTL</sequence>
<dbReference type="Proteomes" id="UP000216913">
    <property type="component" value="Unassembled WGS sequence"/>
</dbReference>
<protein>
    <submittedName>
        <fullName evidence="1">Uncharacterized protein</fullName>
    </submittedName>
</protein>
<dbReference type="AlphaFoldDB" id="A0A261TS47"/>
<proteinExistence type="predicted"/>
<dbReference type="OrthoDB" id="8638151at2"/>
<name>A0A261TS47_9BORD</name>
<keyword evidence="2" id="KW-1185">Reference proteome</keyword>
<comment type="caution">
    <text evidence="1">The sequence shown here is derived from an EMBL/GenBank/DDBJ whole genome shotgun (WGS) entry which is preliminary data.</text>
</comment>
<accession>A0A261TS47</accession>